<dbReference type="OrthoDB" id="9784101at2"/>
<evidence type="ECO:0000259" key="1">
    <source>
        <dbReference type="Pfam" id="PF08241"/>
    </source>
</evidence>
<dbReference type="InterPro" id="IPR050508">
    <property type="entry name" value="Methyltransf_Superfamily"/>
</dbReference>
<sequence length="241" mass="27824">MPNHAEIYRRYPEQYHQLIAAQPDLRHEVQRVFDYADKDIVDLGAGTGRLTAQLAPLARSITALDQSEAMLSINKQRLLKLALSNWQVQQADHRQLPLSDNSADLITAGWTLCYLAADDQPDWARNLELMMSEIQRVLRQDGTVLIFETMGTLTSRPEPPAFLKAYYHALELEYGFVSRAIRLDYQFASVDEAEACAEFFFGSELARRIRNEQLTTVQEWAGMWWRRNSKANWRLSSERTE</sequence>
<dbReference type="EMBL" id="FXAZ01000003">
    <property type="protein sequence ID" value="SMG43496.1"/>
    <property type="molecule type" value="Genomic_DNA"/>
</dbReference>
<dbReference type="Proteomes" id="UP000193834">
    <property type="component" value="Unassembled WGS sequence"/>
</dbReference>
<dbReference type="SUPFAM" id="SSF53335">
    <property type="entry name" value="S-adenosyl-L-methionine-dependent methyltransferases"/>
    <property type="match status" value="1"/>
</dbReference>
<evidence type="ECO:0000313" key="2">
    <source>
        <dbReference type="EMBL" id="SMG43496.1"/>
    </source>
</evidence>
<reference evidence="2 3" key="1">
    <citation type="submission" date="2017-04" db="EMBL/GenBank/DDBJ databases">
        <authorList>
            <person name="Afonso C.L."/>
            <person name="Miller P.J."/>
            <person name="Scott M.A."/>
            <person name="Spackman E."/>
            <person name="Goraichik I."/>
            <person name="Dimitrov K.M."/>
            <person name="Suarez D.L."/>
            <person name="Swayne D.E."/>
        </authorList>
    </citation>
    <scope>NUCLEOTIDE SEQUENCE [LARGE SCALE GENOMIC DNA]</scope>
    <source>
        <strain evidence="2 3">11</strain>
    </source>
</reference>
<name>A0A1X7KQP4_9BACL</name>
<dbReference type="CDD" id="cd02440">
    <property type="entry name" value="AdoMet_MTases"/>
    <property type="match status" value="1"/>
</dbReference>
<dbReference type="GO" id="GO:0032259">
    <property type="term" value="P:methylation"/>
    <property type="evidence" value="ECO:0007669"/>
    <property type="project" value="UniProtKB-KW"/>
</dbReference>
<dbReference type="InterPro" id="IPR013216">
    <property type="entry name" value="Methyltransf_11"/>
</dbReference>
<dbReference type="STRING" id="1852522.SAMN06295960_2570"/>
<dbReference type="Pfam" id="PF08241">
    <property type="entry name" value="Methyltransf_11"/>
    <property type="match status" value="1"/>
</dbReference>
<dbReference type="RefSeq" id="WP_085494753.1">
    <property type="nucleotide sequence ID" value="NZ_FXAZ01000003.1"/>
</dbReference>
<dbReference type="GO" id="GO:0008757">
    <property type="term" value="F:S-adenosylmethionine-dependent methyltransferase activity"/>
    <property type="evidence" value="ECO:0007669"/>
    <property type="project" value="InterPro"/>
</dbReference>
<dbReference type="AlphaFoldDB" id="A0A1X7KQP4"/>
<proteinExistence type="predicted"/>
<keyword evidence="2" id="KW-0808">Transferase</keyword>
<evidence type="ECO:0000313" key="3">
    <source>
        <dbReference type="Proteomes" id="UP000193834"/>
    </source>
</evidence>
<keyword evidence="2" id="KW-0489">Methyltransferase</keyword>
<dbReference type="Gene3D" id="3.40.50.150">
    <property type="entry name" value="Vaccinia Virus protein VP39"/>
    <property type="match status" value="1"/>
</dbReference>
<accession>A0A1X7KQP4</accession>
<dbReference type="InterPro" id="IPR029063">
    <property type="entry name" value="SAM-dependent_MTases_sf"/>
</dbReference>
<keyword evidence="3" id="KW-1185">Reference proteome</keyword>
<feature type="domain" description="Methyltransferase type 11" evidence="1">
    <location>
        <begin position="41"/>
        <end position="146"/>
    </location>
</feature>
<organism evidence="2 3">
    <name type="scientific">Paenibacillus aquistagni</name>
    <dbReference type="NCBI Taxonomy" id="1852522"/>
    <lineage>
        <taxon>Bacteria</taxon>
        <taxon>Bacillati</taxon>
        <taxon>Bacillota</taxon>
        <taxon>Bacilli</taxon>
        <taxon>Bacillales</taxon>
        <taxon>Paenibacillaceae</taxon>
        <taxon>Paenibacillus</taxon>
    </lineage>
</organism>
<dbReference type="PANTHER" id="PTHR42912">
    <property type="entry name" value="METHYLTRANSFERASE"/>
    <property type="match status" value="1"/>
</dbReference>
<gene>
    <name evidence="2" type="ORF">SAMN06295960_2570</name>
</gene>
<protein>
    <submittedName>
        <fullName evidence="2">Methyltransferase domain-containing protein</fullName>
    </submittedName>
</protein>